<comment type="caution">
    <text evidence="1">The sequence shown here is derived from an EMBL/GenBank/DDBJ whole genome shotgun (WGS) entry which is preliminary data.</text>
</comment>
<proteinExistence type="predicted"/>
<organism evidence="1 2">
    <name type="scientific">Neophaeococcomyces mojaviensis</name>
    <dbReference type="NCBI Taxonomy" id="3383035"/>
    <lineage>
        <taxon>Eukaryota</taxon>
        <taxon>Fungi</taxon>
        <taxon>Dikarya</taxon>
        <taxon>Ascomycota</taxon>
        <taxon>Pezizomycotina</taxon>
        <taxon>Eurotiomycetes</taxon>
        <taxon>Chaetothyriomycetidae</taxon>
        <taxon>Chaetothyriales</taxon>
        <taxon>Chaetothyriales incertae sedis</taxon>
        <taxon>Neophaeococcomyces</taxon>
    </lineage>
</organism>
<dbReference type="EMBL" id="JAPDRQ010000033">
    <property type="protein sequence ID" value="KAJ9660181.1"/>
    <property type="molecule type" value="Genomic_DNA"/>
</dbReference>
<name>A0ACC3ADD9_9EURO</name>
<evidence type="ECO:0000313" key="1">
    <source>
        <dbReference type="EMBL" id="KAJ9660181.1"/>
    </source>
</evidence>
<protein>
    <submittedName>
        <fullName evidence="1">Uncharacterized protein</fullName>
    </submittedName>
</protein>
<dbReference type="Proteomes" id="UP001172386">
    <property type="component" value="Unassembled WGS sequence"/>
</dbReference>
<accession>A0ACC3ADD9</accession>
<keyword evidence="2" id="KW-1185">Reference proteome</keyword>
<evidence type="ECO:0000313" key="2">
    <source>
        <dbReference type="Proteomes" id="UP001172386"/>
    </source>
</evidence>
<gene>
    <name evidence="1" type="ORF">H2198_002687</name>
</gene>
<reference evidence="1" key="1">
    <citation type="submission" date="2022-10" db="EMBL/GenBank/DDBJ databases">
        <title>Culturing micro-colonial fungi from biological soil crusts in the Mojave desert and describing Neophaeococcomyces mojavensis, and introducing the new genera and species Taxawa tesnikishii.</title>
        <authorList>
            <person name="Kurbessoian T."/>
            <person name="Stajich J.E."/>
        </authorList>
    </citation>
    <scope>NUCLEOTIDE SEQUENCE</scope>
    <source>
        <strain evidence="1">JES_112</strain>
    </source>
</reference>
<sequence>MPQPFQAPAVLSHNGRFTKVASISGLYALTDIVSRIPMMATVRKSVRAISKSRRASISSSASEETLVDSGSPSLTSSRPSRPQDLVMSAKILDSCNEPSLPPIPPTSAFKGGVDWDTAKTGIGIWFDAVRRIEAVDARQARQMQIDAIKYMHNALPADLSDSDVSMLKESLIANRNPSHRSADTGLQERHLVRGGQVGNNIVRMTIARLVCWTISLVIFVIPIFMSLLNKALRYEREHSITKRAIDNGADIAKAASAVGIGVGEKMFRFKDTEAGAFCGAGLAWTLQSVLEGVNDGVQTSRSGRRLVASETGVRSCAS</sequence>